<dbReference type="SMART" id="SM00937">
    <property type="entry name" value="PCRF"/>
    <property type="match status" value="1"/>
</dbReference>
<dbReference type="NCBIfam" id="TIGR00020">
    <property type="entry name" value="prfB"/>
    <property type="match status" value="1"/>
</dbReference>
<sequence>MWRTVFDLARKKEKLIQLEQETNREDFWQNREHARQIGEEIKDIKNQITVWENLVGDIGALRELVAVAEDASTDQEVEALERSFERARRIALLSGPYDKSGAIVSFYAGAGGQDAEDWARILYRMYSRFAERKKWQVAVIHVHENEHGGVKNATIKMEGQYAYGLLRGEMGVHRLVRISPFSAKKLRHTSFAYVEVLPVLPKTADIEIKDDDLEISFARSSGPGGQNVNKRSTAVRLVHKPTGLAVHADSERSQAANREAALSILRAKLYTIREESQRRELAGLKGEVPVKIEWGNQIRSYVVHPYQMVKDHRTGVEMSNVDAVLDGDLDQFIEHDLLR</sequence>
<dbReference type="PANTHER" id="PTHR43116:SF3">
    <property type="entry name" value="CLASS I PEPTIDE CHAIN RELEASE FACTOR"/>
    <property type="match status" value="1"/>
</dbReference>
<dbReference type="HAMAP" id="MF_00094">
    <property type="entry name" value="Rel_fac_2"/>
    <property type="match status" value="1"/>
</dbReference>
<dbReference type="InterPro" id="IPR000352">
    <property type="entry name" value="Pep_chain_release_fac_I"/>
</dbReference>
<dbReference type="Pfam" id="PF00472">
    <property type="entry name" value="RF-1"/>
    <property type="match status" value="1"/>
</dbReference>
<evidence type="ECO:0000256" key="2">
    <source>
        <dbReference type="ARBA" id="ARBA00022481"/>
    </source>
</evidence>
<evidence type="ECO:0000313" key="7">
    <source>
        <dbReference type="EMBL" id="OGZ56610.1"/>
    </source>
</evidence>
<feature type="modified residue" description="N5-methylglutamine" evidence="4">
    <location>
        <position position="226"/>
    </location>
</feature>
<dbReference type="Gene3D" id="3.30.160.20">
    <property type="match status" value="1"/>
</dbReference>
<dbReference type="InterPro" id="IPR004374">
    <property type="entry name" value="PrfB"/>
</dbReference>
<keyword evidence="3 4" id="KW-0648">Protein biosynthesis</keyword>
<dbReference type="PROSITE" id="PS00745">
    <property type="entry name" value="RF_PROK_I"/>
    <property type="match status" value="1"/>
</dbReference>
<comment type="function">
    <text evidence="4">Peptide chain release factor 2 directs the termination of translation in response to the peptide chain termination codons UGA and UAA.</text>
</comment>
<dbReference type="InterPro" id="IPR005139">
    <property type="entry name" value="PCRF"/>
</dbReference>
<dbReference type="Gene3D" id="3.30.70.1660">
    <property type="match status" value="1"/>
</dbReference>
<dbReference type="PANTHER" id="PTHR43116">
    <property type="entry name" value="PEPTIDE CHAIN RELEASE FACTOR 2"/>
    <property type="match status" value="1"/>
</dbReference>
<organism evidence="7 8">
    <name type="scientific">Candidatus Ryanbacteria bacterium RIFCSPLOWO2_12_FULL_47_9c</name>
    <dbReference type="NCBI Taxonomy" id="1802131"/>
    <lineage>
        <taxon>Bacteria</taxon>
        <taxon>Candidatus Ryaniibacteriota</taxon>
    </lineage>
</organism>
<evidence type="ECO:0000313" key="8">
    <source>
        <dbReference type="Proteomes" id="UP000178996"/>
    </source>
</evidence>
<dbReference type="EMBL" id="MHOB01000047">
    <property type="protein sequence ID" value="OGZ56610.1"/>
    <property type="molecule type" value="Genomic_DNA"/>
</dbReference>
<dbReference type="AlphaFoldDB" id="A0A1G2H2S4"/>
<accession>A0A1G2H2S4</accession>
<dbReference type="GO" id="GO:0005737">
    <property type="term" value="C:cytoplasm"/>
    <property type="evidence" value="ECO:0007669"/>
    <property type="project" value="UniProtKB-SubCell"/>
</dbReference>
<comment type="subcellular location">
    <subcellularLocation>
        <location evidence="4">Cytoplasm</location>
    </subcellularLocation>
</comment>
<feature type="domain" description="Prokaryotic-type class I peptide chain release factors" evidence="6">
    <location>
        <begin position="219"/>
        <end position="235"/>
    </location>
</feature>
<dbReference type="SUPFAM" id="SSF75620">
    <property type="entry name" value="Release factor"/>
    <property type="match status" value="1"/>
</dbReference>
<comment type="similarity">
    <text evidence="1 4">Belongs to the prokaryotic/mitochondrial release factor family.</text>
</comment>
<comment type="PTM">
    <text evidence="4">Methylated by PrmC. Methylation increases the termination efficiency of RF2.</text>
</comment>
<dbReference type="Proteomes" id="UP000178996">
    <property type="component" value="Unassembled WGS sequence"/>
</dbReference>
<proteinExistence type="inferred from homology"/>
<comment type="caution">
    <text evidence="7">The sequence shown here is derived from an EMBL/GenBank/DDBJ whole genome shotgun (WGS) entry which is preliminary data.</text>
</comment>
<dbReference type="GO" id="GO:0016149">
    <property type="term" value="F:translation release factor activity, codon specific"/>
    <property type="evidence" value="ECO:0007669"/>
    <property type="project" value="UniProtKB-UniRule"/>
</dbReference>
<evidence type="ECO:0000256" key="3">
    <source>
        <dbReference type="ARBA" id="ARBA00022917"/>
    </source>
</evidence>
<dbReference type="Pfam" id="PF03462">
    <property type="entry name" value="PCRF"/>
    <property type="match status" value="1"/>
</dbReference>
<keyword evidence="4" id="KW-0963">Cytoplasm</keyword>
<dbReference type="InterPro" id="IPR045853">
    <property type="entry name" value="Pep_chain_release_fac_I_sf"/>
</dbReference>
<keyword evidence="2 4" id="KW-0488">Methylation</keyword>
<dbReference type="Gene3D" id="1.20.58.410">
    <property type="entry name" value="Release factor"/>
    <property type="match status" value="1"/>
</dbReference>
<evidence type="ECO:0000259" key="6">
    <source>
        <dbReference type="PROSITE" id="PS00745"/>
    </source>
</evidence>
<evidence type="ECO:0000256" key="4">
    <source>
        <dbReference type="HAMAP-Rule" id="MF_00094"/>
    </source>
</evidence>
<gene>
    <name evidence="4" type="primary">prfB</name>
    <name evidence="7" type="ORF">A3G60_03045</name>
</gene>
<protein>
    <recommendedName>
        <fullName evidence="4 5">Peptide chain release factor 2</fullName>
        <shortName evidence="4">RF-2</shortName>
    </recommendedName>
</protein>
<evidence type="ECO:0000256" key="5">
    <source>
        <dbReference type="NCBIfam" id="TIGR00020"/>
    </source>
</evidence>
<reference evidence="7 8" key="1">
    <citation type="journal article" date="2016" name="Nat. Commun.">
        <title>Thousands of microbial genomes shed light on interconnected biogeochemical processes in an aquifer system.</title>
        <authorList>
            <person name="Anantharaman K."/>
            <person name="Brown C.T."/>
            <person name="Hug L.A."/>
            <person name="Sharon I."/>
            <person name="Castelle C.J."/>
            <person name="Probst A.J."/>
            <person name="Thomas B.C."/>
            <person name="Singh A."/>
            <person name="Wilkins M.J."/>
            <person name="Karaoz U."/>
            <person name="Brodie E.L."/>
            <person name="Williams K.H."/>
            <person name="Hubbard S.S."/>
            <person name="Banfield J.F."/>
        </authorList>
    </citation>
    <scope>NUCLEOTIDE SEQUENCE [LARGE SCALE GENOMIC DNA]</scope>
</reference>
<evidence type="ECO:0000256" key="1">
    <source>
        <dbReference type="ARBA" id="ARBA00010835"/>
    </source>
</evidence>
<name>A0A1G2H2S4_9BACT</name>